<accession>A0A0B7BBU4</accession>
<dbReference type="EMBL" id="HACG01042695">
    <property type="protein sequence ID" value="CEK89560.1"/>
    <property type="molecule type" value="Transcribed_RNA"/>
</dbReference>
<evidence type="ECO:0000313" key="1">
    <source>
        <dbReference type="EMBL" id="CEK89560.1"/>
    </source>
</evidence>
<dbReference type="AlphaFoldDB" id="A0A0B7BBU4"/>
<sequence length="52" mass="5753">MMGNVVNIIPAFCTSQCISGTQLGQPENHYGQTKLHPTVELNLDYAPKKQVH</sequence>
<gene>
    <name evidence="1" type="primary">ORF171702</name>
</gene>
<name>A0A0B7BBU4_9EUPU</name>
<reference evidence="1" key="1">
    <citation type="submission" date="2014-12" db="EMBL/GenBank/DDBJ databases">
        <title>Insight into the proteome of Arion vulgaris.</title>
        <authorList>
            <person name="Aradska J."/>
            <person name="Bulat T."/>
            <person name="Smidak R."/>
            <person name="Sarate P."/>
            <person name="Gangsoo J."/>
            <person name="Sialana F."/>
            <person name="Bilban M."/>
            <person name="Lubec G."/>
        </authorList>
    </citation>
    <scope>NUCLEOTIDE SEQUENCE</scope>
    <source>
        <tissue evidence="1">Skin</tissue>
    </source>
</reference>
<organism evidence="1">
    <name type="scientific">Arion vulgaris</name>
    <dbReference type="NCBI Taxonomy" id="1028688"/>
    <lineage>
        <taxon>Eukaryota</taxon>
        <taxon>Metazoa</taxon>
        <taxon>Spiralia</taxon>
        <taxon>Lophotrochozoa</taxon>
        <taxon>Mollusca</taxon>
        <taxon>Gastropoda</taxon>
        <taxon>Heterobranchia</taxon>
        <taxon>Euthyneura</taxon>
        <taxon>Panpulmonata</taxon>
        <taxon>Eupulmonata</taxon>
        <taxon>Stylommatophora</taxon>
        <taxon>Helicina</taxon>
        <taxon>Arionoidea</taxon>
        <taxon>Arionidae</taxon>
        <taxon>Arion</taxon>
    </lineage>
</organism>
<protein>
    <submittedName>
        <fullName evidence="1">Uncharacterized protein</fullName>
    </submittedName>
</protein>
<proteinExistence type="predicted"/>